<dbReference type="Pfam" id="PF00348">
    <property type="entry name" value="polyprenyl_synt"/>
    <property type="match status" value="1"/>
</dbReference>
<dbReference type="Gene3D" id="1.10.600.10">
    <property type="entry name" value="Farnesyl Diphosphate Synthase"/>
    <property type="match status" value="1"/>
</dbReference>
<dbReference type="InterPro" id="IPR039702">
    <property type="entry name" value="FPS1-like"/>
</dbReference>
<dbReference type="SUPFAM" id="SSF48576">
    <property type="entry name" value="Terpenoid synthases"/>
    <property type="match status" value="1"/>
</dbReference>
<comment type="caution">
    <text evidence="7">The sequence shown here is derived from an EMBL/GenBank/DDBJ whole genome shotgun (WGS) entry which is preliminary data.</text>
</comment>
<comment type="cofactor">
    <cofactor evidence="1">
        <name>Mg(2+)</name>
        <dbReference type="ChEBI" id="CHEBI:18420"/>
    </cofactor>
</comment>
<dbReference type="GO" id="GO:0042811">
    <property type="term" value="P:pheromone biosynthetic process"/>
    <property type="evidence" value="ECO:0007669"/>
    <property type="project" value="UniProtKB-ARBA"/>
</dbReference>
<gene>
    <name evidence="7" type="ORF">WA026_017963</name>
</gene>
<evidence type="ECO:0000313" key="8">
    <source>
        <dbReference type="Proteomes" id="UP001431783"/>
    </source>
</evidence>
<dbReference type="SFLD" id="SFLDS00005">
    <property type="entry name" value="Isoprenoid_Synthase_Type_I"/>
    <property type="match status" value="1"/>
</dbReference>
<dbReference type="GO" id="GO:0046872">
    <property type="term" value="F:metal ion binding"/>
    <property type="evidence" value="ECO:0007669"/>
    <property type="project" value="UniProtKB-KW"/>
</dbReference>
<name>A0AAW1TVY8_9CUCU</name>
<dbReference type="CDD" id="cd00867">
    <property type="entry name" value="Trans_IPPS"/>
    <property type="match status" value="1"/>
</dbReference>
<keyword evidence="3" id="KW-0479">Metal-binding</keyword>
<keyword evidence="4" id="KW-0460">Magnesium</keyword>
<dbReference type="PANTHER" id="PTHR11525:SF0">
    <property type="entry name" value="FARNESYL PYROPHOSPHATE SYNTHASE"/>
    <property type="match status" value="1"/>
</dbReference>
<keyword evidence="8" id="KW-1185">Reference proteome</keyword>
<dbReference type="Proteomes" id="UP001431783">
    <property type="component" value="Unassembled WGS sequence"/>
</dbReference>
<dbReference type="PANTHER" id="PTHR11525">
    <property type="entry name" value="FARNESYL-PYROPHOSPHATE SYNTHETASE"/>
    <property type="match status" value="1"/>
</dbReference>
<dbReference type="AlphaFoldDB" id="A0AAW1TVY8"/>
<accession>A0AAW1TVY8</accession>
<dbReference type="InterPro" id="IPR008949">
    <property type="entry name" value="Isoprenoid_synthase_dom_sf"/>
</dbReference>
<evidence type="ECO:0000256" key="3">
    <source>
        <dbReference type="ARBA" id="ARBA00022723"/>
    </source>
</evidence>
<dbReference type="GO" id="GO:0004161">
    <property type="term" value="F:dimethylallyltranstransferase activity"/>
    <property type="evidence" value="ECO:0007669"/>
    <property type="project" value="TreeGrafter"/>
</dbReference>
<dbReference type="GO" id="GO:0005737">
    <property type="term" value="C:cytoplasm"/>
    <property type="evidence" value="ECO:0007669"/>
    <property type="project" value="TreeGrafter"/>
</dbReference>
<evidence type="ECO:0000256" key="2">
    <source>
        <dbReference type="ARBA" id="ARBA00022679"/>
    </source>
</evidence>
<dbReference type="GO" id="GO:0004337">
    <property type="term" value="F:(2E,6E)-farnesyl diphosphate synthase activity"/>
    <property type="evidence" value="ECO:0007669"/>
    <property type="project" value="TreeGrafter"/>
</dbReference>
<evidence type="ECO:0000313" key="7">
    <source>
        <dbReference type="EMBL" id="KAK9872497.1"/>
    </source>
</evidence>
<dbReference type="EMBL" id="JARQZJ010000011">
    <property type="protein sequence ID" value="KAK9872497.1"/>
    <property type="molecule type" value="Genomic_DNA"/>
</dbReference>
<dbReference type="GO" id="GO:0045337">
    <property type="term" value="P:farnesyl diphosphate biosynthetic process"/>
    <property type="evidence" value="ECO:0007669"/>
    <property type="project" value="TreeGrafter"/>
</dbReference>
<evidence type="ECO:0000256" key="6">
    <source>
        <dbReference type="RuleBase" id="RU004466"/>
    </source>
</evidence>
<evidence type="ECO:0008006" key="9">
    <source>
        <dbReference type="Google" id="ProtNLM"/>
    </source>
</evidence>
<sequence length="369" mass="43103">MNPNFATEKRFIPNVQKKRIRNPNDLKFLPVDEVLPFMDYFPRIVEDATQKESILNYPKVSQRLRKFLNYYCTAGRHMRQHILIYVYKMIEEHFGTFDQKNMEDVYKLGWCLELHNCQFMLVDDLIDNHEMRKGKKAWHKLENIGVTSLLDSYLVQSSMFYLLKKYFSSHPHYVEILESFSKLDLVSGMLLELEAVNLKDFTLQALQDAGTVKTSYYGMAQPFYLAVLLANKSLYLNEMMNKVFDHIGFLCTIQNDMVDCFADELGGKPGTDIQENKCVLPIVLALRKASPQQKKILEECYGVNDNAKIKRVKEIYEELDVIGEYFELETEIHNKIAQEIAKIPDKFVRSLMDNLIYIYTFGEIGTPLE</sequence>
<dbReference type="InterPro" id="IPR000092">
    <property type="entry name" value="Polyprenyl_synt"/>
</dbReference>
<evidence type="ECO:0000256" key="1">
    <source>
        <dbReference type="ARBA" id="ARBA00001946"/>
    </source>
</evidence>
<keyword evidence="2 6" id="KW-0808">Transferase</keyword>
<evidence type="ECO:0000256" key="4">
    <source>
        <dbReference type="ARBA" id="ARBA00022842"/>
    </source>
</evidence>
<evidence type="ECO:0000256" key="5">
    <source>
        <dbReference type="ARBA" id="ARBA00033740"/>
    </source>
</evidence>
<comment type="pathway">
    <text evidence="5">Pheromone biosynthesis.</text>
</comment>
<reference evidence="7 8" key="1">
    <citation type="submission" date="2023-03" db="EMBL/GenBank/DDBJ databases">
        <title>Genome insight into feeding habits of ladybird beetles.</title>
        <authorList>
            <person name="Li H.-S."/>
            <person name="Huang Y.-H."/>
            <person name="Pang H."/>
        </authorList>
    </citation>
    <scope>NUCLEOTIDE SEQUENCE [LARGE SCALE GENOMIC DNA]</scope>
    <source>
        <strain evidence="7">SYSU_2023b</strain>
        <tissue evidence="7">Whole body</tissue>
    </source>
</reference>
<proteinExistence type="inferred from homology"/>
<protein>
    <recommendedName>
        <fullName evidence="9">Farnesyl pyrophosphate synthase</fullName>
    </recommendedName>
</protein>
<comment type="similarity">
    <text evidence="6">Belongs to the FPP/GGPP synthase family.</text>
</comment>
<organism evidence="7 8">
    <name type="scientific">Henosepilachna vigintioctopunctata</name>
    <dbReference type="NCBI Taxonomy" id="420089"/>
    <lineage>
        <taxon>Eukaryota</taxon>
        <taxon>Metazoa</taxon>
        <taxon>Ecdysozoa</taxon>
        <taxon>Arthropoda</taxon>
        <taxon>Hexapoda</taxon>
        <taxon>Insecta</taxon>
        <taxon>Pterygota</taxon>
        <taxon>Neoptera</taxon>
        <taxon>Endopterygota</taxon>
        <taxon>Coleoptera</taxon>
        <taxon>Polyphaga</taxon>
        <taxon>Cucujiformia</taxon>
        <taxon>Coccinelloidea</taxon>
        <taxon>Coccinellidae</taxon>
        <taxon>Epilachninae</taxon>
        <taxon>Epilachnini</taxon>
        <taxon>Henosepilachna</taxon>
    </lineage>
</organism>